<dbReference type="KEGG" id="fsa:C5Q98_02550"/>
<dbReference type="GO" id="GO:0046872">
    <property type="term" value="F:metal ion binding"/>
    <property type="evidence" value="ECO:0007669"/>
    <property type="project" value="UniProtKB-KW"/>
</dbReference>
<dbReference type="Gene3D" id="2.30.42.10">
    <property type="match status" value="2"/>
</dbReference>
<evidence type="ECO:0000256" key="8">
    <source>
        <dbReference type="ARBA" id="ARBA00022989"/>
    </source>
</evidence>
<reference evidence="14" key="1">
    <citation type="submission" date="2018-02" db="EMBL/GenBank/DDBJ databases">
        <authorList>
            <person name="Holder M.E."/>
            <person name="Ajami N.J."/>
            <person name="Petrosino J.F."/>
        </authorList>
    </citation>
    <scope>NUCLEOTIDE SEQUENCE [LARGE SCALE GENOMIC DNA]</scope>
    <source>
        <strain evidence="14">CCUG 47711</strain>
    </source>
</reference>
<dbReference type="InterPro" id="IPR008915">
    <property type="entry name" value="Peptidase_M50"/>
</dbReference>
<feature type="domain" description="Peptidase M50" evidence="12">
    <location>
        <begin position="11"/>
        <end position="420"/>
    </location>
</feature>
<dbReference type="CDD" id="cd05709">
    <property type="entry name" value="S2P-M50"/>
    <property type="match status" value="1"/>
</dbReference>
<evidence type="ECO:0000259" key="12">
    <source>
        <dbReference type="Pfam" id="PF02163"/>
    </source>
</evidence>
<evidence type="ECO:0000256" key="1">
    <source>
        <dbReference type="ARBA" id="ARBA00001947"/>
    </source>
</evidence>
<evidence type="ECO:0000256" key="9">
    <source>
        <dbReference type="ARBA" id="ARBA00023049"/>
    </source>
</evidence>
<dbReference type="EMBL" id="CP027226">
    <property type="protein sequence ID" value="AVM42179.1"/>
    <property type="molecule type" value="Genomic_DNA"/>
</dbReference>
<dbReference type="PANTHER" id="PTHR42837:SF2">
    <property type="entry name" value="MEMBRANE METALLOPROTEASE ARASP2, CHLOROPLASTIC-RELATED"/>
    <property type="match status" value="1"/>
</dbReference>
<dbReference type="AlphaFoldDB" id="A0A2S0KMF5"/>
<keyword evidence="4 13" id="KW-0645">Protease</keyword>
<protein>
    <recommendedName>
        <fullName evidence="11">Zinc metalloprotease</fullName>
        <ecNumber evidence="11">3.4.24.-</ecNumber>
    </recommendedName>
</protein>
<evidence type="ECO:0000256" key="5">
    <source>
        <dbReference type="ARBA" id="ARBA00022692"/>
    </source>
</evidence>
<proteinExistence type="inferred from homology"/>
<evidence type="ECO:0000256" key="2">
    <source>
        <dbReference type="ARBA" id="ARBA00004141"/>
    </source>
</evidence>
<evidence type="ECO:0000256" key="6">
    <source>
        <dbReference type="ARBA" id="ARBA00022801"/>
    </source>
</evidence>
<evidence type="ECO:0000256" key="10">
    <source>
        <dbReference type="ARBA" id="ARBA00023136"/>
    </source>
</evidence>
<keyword evidence="11" id="KW-0479">Metal-binding</keyword>
<dbReference type="PANTHER" id="PTHR42837">
    <property type="entry name" value="REGULATOR OF SIGMA-E PROTEASE RSEP"/>
    <property type="match status" value="1"/>
</dbReference>
<evidence type="ECO:0000256" key="7">
    <source>
        <dbReference type="ARBA" id="ARBA00022833"/>
    </source>
</evidence>
<feature type="transmembrane region" description="Helical" evidence="11">
    <location>
        <begin position="408"/>
        <end position="427"/>
    </location>
</feature>
<dbReference type="RefSeq" id="WP_106012164.1">
    <property type="nucleotide sequence ID" value="NZ_CP027226.1"/>
</dbReference>
<dbReference type="OrthoDB" id="9782003at2"/>
<comment type="subcellular location">
    <subcellularLocation>
        <location evidence="2">Membrane</location>
        <topology evidence="2">Multi-pass membrane protein</topology>
    </subcellularLocation>
</comment>
<keyword evidence="14" id="KW-1185">Reference proteome</keyword>
<organism evidence="13 14">
    <name type="scientific">Fastidiosipila sanguinis</name>
    <dbReference type="NCBI Taxonomy" id="236753"/>
    <lineage>
        <taxon>Bacteria</taxon>
        <taxon>Bacillati</taxon>
        <taxon>Bacillota</taxon>
        <taxon>Clostridia</taxon>
        <taxon>Eubacteriales</taxon>
        <taxon>Oscillospiraceae</taxon>
        <taxon>Fastidiosipila</taxon>
    </lineage>
</organism>
<name>A0A2S0KMF5_9FIRM</name>
<keyword evidence="8 11" id="KW-1133">Transmembrane helix</keyword>
<feature type="transmembrane region" description="Helical" evidence="11">
    <location>
        <begin position="358"/>
        <end position="381"/>
    </location>
</feature>
<dbReference type="NCBIfam" id="TIGR00054">
    <property type="entry name" value="RIP metalloprotease RseP"/>
    <property type="match status" value="1"/>
</dbReference>
<comment type="similarity">
    <text evidence="3 11">Belongs to the peptidase M50B family.</text>
</comment>
<keyword evidence="7 11" id="KW-0862">Zinc</keyword>
<keyword evidence="5 11" id="KW-0812">Transmembrane</keyword>
<evidence type="ECO:0000313" key="13">
    <source>
        <dbReference type="EMBL" id="AVM42179.1"/>
    </source>
</evidence>
<sequence>MSKLFGIIIGLLILSLILIIHEAGHFFVGRKLGFKVVEFSIFMGPRLLSWERKGVRYSIKAIPLGASVEFAGEYSEEGAAQNIEGNFFSQAIWKRALTMLAGPFSNLIAAFIAFILLFSINGFFTTTIESVDTNSLATSAGIQAGEEVLEFNNYKVNTDFDLRISSSFIDAKENFTIKTKTPNGEIKTYNIEPKTEKTYKLGVQLNLDEDNSLSIAKIDKNFNPDASKFVLGDKLLEVEGEKITADNMQSLLHKHGERGSVDIKVLRGSDTVSLNIKLAEAENILPLGLELEKNNNALGIVPHAISYMWSYTKGTGAILGKVITGNLPASDALTGPVGIISTLGTVATQSSVNLGIKLLNLLSLFASISLALGIANLIPIVPMDGGQLALLLVEKIRGKRLSVKAENIITIIGLVIFMLLFVFALGIDIGRIFK</sequence>
<feature type="transmembrane region" description="Helical" evidence="11">
    <location>
        <begin position="104"/>
        <end position="124"/>
    </location>
</feature>
<dbReference type="GO" id="GO:0004222">
    <property type="term" value="F:metalloendopeptidase activity"/>
    <property type="evidence" value="ECO:0007669"/>
    <property type="project" value="InterPro"/>
</dbReference>
<evidence type="ECO:0000256" key="4">
    <source>
        <dbReference type="ARBA" id="ARBA00022670"/>
    </source>
</evidence>
<dbReference type="InterPro" id="IPR036034">
    <property type="entry name" value="PDZ_sf"/>
</dbReference>
<evidence type="ECO:0000313" key="14">
    <source>
        <dbReference type="Proteomes" id="UP000237947"/>
    </source>
</evidence>
<accession>A0A2S0KMF5</accession>
<dbReference type="CDD" id="cd06163">
    <property type="entry name" value="S2P-M50_PDZ_RseP-like"/>
    <property type="match status" value="1"/>
</dbReference>
<comment type="cofactor">
    <cofactor evidence="1 11">
        <name>Zn(2+)</name>
        <dbReference type="ChEBI" id="CHEBI:29105"/>
    </cofactor>
</comment>
<dbReference type="Pfam" id="PF02163">
    <property type="entry name" value="Peptidase_M50"/>
    <property type="match status" value="1"/>
</dbReference>
<dbReference type="Proteomes" id="UP000237947">
    <property type="component" value="Chromosome"/>
</dbReference>
<keyword evidence="6 11" id="KW-0378">Hydrolase</keyword>
<dbReference type="GO" id="GO:0006508">
    <property type="term" value="P:proteolysis"/>
    <property type="evidence" value="ECO:0007669"/>
    <property type="project" value="UniProtKB-KW"/>
</dbReference>
<evidence type="ECO:0000256" key="3">
    <source>
        <dbReference type="ARBA" id="ARBA00007931"/>
    </source>
</evidence>
<dbReference type="InterPro" id="IPR004387">
    <property type="entry name" value="Pept_M50_Zn"/>
</dbReference>
<evidence type="ECO:0000256" key="11">
    <source>
        <dbReference type="RuleBase" id="RU362031"/>
    </source>
</evidence>
<keyword evidence="9 11" id="KW-0482">Metalloprotease</keyword>
<gene>
    <name evidence="13" type="primary">rseP</name>
    <name evidence="13" type="ORF">C5Q98_02550</name>
</gene>
<keyword evidence="10 11" id="KW-0472">Membrane</keyword>
<dbReference type="SUPFAM" id="SSF50156">
    <property type="entry name" value="PDZ domain-like"/>
    <property type="match status" value="1"/>
</dbReference>
<dbReference type="EC" id="3.4.24.-" evidence="11"/>
<dbReference type="GO" id="GO:0016020">
    <property type="term" value="C:membrane"/>
    <property type="evidence" value="ECO:0007669"/>
    <property type="project" value="UniProtKB-SubCell"/>
</dbReference>